<dbReference type="PANTHER" id="PTHR46430">
    <property type="entry name" value="PROTEIN SKT5-RELATED"/>
    <property type="match status" value="1"/>
</dbReference>
<accession>A0A2Z6SH95</accession>
<keyword evidence="4" id="KW-1185">Reference proteome</keyword>
<dbReference type="EMBL" id="BEXD01004348">
    <property type="protein sequence ID" value="GBC10030.1"/>
    <property type="molecule type" value="Genomic_DNA"/>
</dbReference>
<dbReference type="Gene3D" id="1.25.40.10">
    <property type="entry name" value="Tetratricopeptide repeat domain"/>
    <property type="match status" value="2"/>
</dbReference>
<proteinExistence type="predicted"/>
<dbReference type="SUPFAM" id="SSF81901">
    <property type="entry name" value="HCP-like"/>
    <property type="match status" value="1"/>
</dbReference>
<dbReference type="Pfam" id="PF08238">
    <property type="entry name" value="Sel1"/>
    <property type="match status" value="5"/>
</dbReference>
<dbReference type="EMBL" id="BLAL01000197">
    <property type="protein sequence ID" value="GES91155.1"/>
    <property type="molecule type" value="Genomic_DNA"/>
</dbReference>
<evidence type="ECO:0000313" key="3">
    <source>
        <dbReference type="EMBL" id="GES91155.1"/>
    </source>
</evidence>
<protein>
    <submittedName>
        <fullName evidence="3">Kinase-like domain-containing protein</fullName>
    </submittedName>
</protein>
<evidence type="ECO:0000256" key="1">
    <source>
        <dbReference type="ARBA" id="ARBA00022737"/>
    </source>
</evidence>
<dbReference type="GO" id="GO:0016301">
    <property type="term" value="F:kinase activity"/>
    <property type="evidence" value="ECO:0007669"/>
    <property type="project" value="UniProtKB-KW"/>
</dbReference>
<evidence type="ECO:0000313" key="2">
    <source>
        <dbReference type="EMBL" id="GBC10030.1"/>
    </source>
</evidence>
<comment type="caution">
    <text evidence="2">The sequence shown here is derived from an EMBL/GenBank/DDBJ whole genome shotgun (WGS) entry which is preliminary data.</text>
</comment>
<dbReference type="OrthoDB" id="272077at2759"/>
<keyword evidence="3" id="KW-0418">Kinase</keyword>
<organism evidence="2 4">
    <name type="scientific">Rhizophagus clarus</name>
    <dbReference type="NCBI Taxonomy" id="94130"/>
    <lineage>
        <taxon>Eukaryota</taxon>
        <taxon>Fungi</taxon>
        <taxon>Fungi incertae sedis</taxon>
        <taxon>Mucoromycota</taxon>
        <taxon>Glomeromycotina</taxon>
        <taxon>Glomeromycetes</taxon>
        <taxon>Glomerales</taxon>
        <taxon>Glomeraceae</taxon>
        <taxon>Rhizophagus</taxon>
    </lineage>
</organism>
<keyword evidence="3" id="KW-0808">Transferase</keyword>
<dbReference type="Proteomes" id="UP000615446">
    <property type="component" value="Unassembled WGS sequence"/>
</dbReference>
<dbReference type="InterPro" id="IPR051726">
    <property type="entry name" value="Chitin_Synth_Reg"/>
</dbReference>
<gene>
    <name evidence="3" type="ORF">RCL2_001798800</name>
    <name evidence="2" type="ORF">RclHR1_00930008</name>
</gene>
<reference evidence="2 4" key="1">
    <citation type="submission" date="2017-11" db="EMBL/GenBank/DDBJ databases">
        <title>The genome of Rhizophagus clarus HR1 reveals common genetic basis of auxotrophy among arbuscular mycorrhizal fungi.</title>
        <authorList>
            <person name="Kobayashi Y."/>
        </authorList>
    </citation>
    <scope>NUCLEOTIDE SEQUENCE [LARGE SCALE GENOMIC DNA]</scope>
    <source>
        <strain evidence="2 4">HR1</strain>
    </source>
</reference>
<dbReference type="AlphaFoldDB" id="A0A2Z6SH95"/>
<keyword evidence="1" id="KW-0677">Repeat</keyword>
<evidence type="ECO:0000313" key="4">
    <source>
        <dbReference type="Proteomes" id="UP000247702"/>
    </source>
</evidence>
<sequence>MKDVKEYYQKDNDCSKLLNRKQVILNNVETSNSFNEEFSQFIRNFYKMDIIEIEPTTQNINEIIFEDLSIIINELFNLILTNLNKGKGEKEGKKQVLEFINNYKSSLQEIYSWLLNNQINSDSIYLLGYFNYHGIGTDINKQNSFELYQKSANLKNTLGIFSLGKCYELGSGIDVNKEKAFELYHEVADLGNPHGIYYLGWCYDDGVGTEINKEKAFKLYQKAADLGHIFGMNNLGYCYDNGVGTVVNKKKAFELFHKAAMLGYEFSQYNLALMYEVGDAVEKNVDLAIYWFKKSAEQGDKDALNKLNKLLGENFF</sequence>
<dbReference type="PANTHER" id="PTHR46430:SF3">
    <property type="entry name" value="ACTIVATOR OF C KINASE PROTEIN 1"/>
    <property type="match status" value="1"/>
</dbReference>
<name>A0A2Z6SH95_9GLOM</name>
<reference evidence="3" key="2">
    <citation type="submission" date="2019-10" db="EMBL/GenBank/DDBJ databases">
        <title>Conservation and host-specific expression of non-tandemly repeated heterogenous ribosome RNA gene in arbuscular mycorrhizal fungi.</title>
        <authorList>
            <person name="Maeda T."/>
            <person name="Kobayashi Y."/>
            <person name="Nakagawa T."/>
            <person name="Ezawa T."/>
            <person name="Yamaguchi K."/>
            <person name="Bino T."/>
            <person name="Nishimoto Y."/>
            <person name="Shigenobu S."/>
            <person name="Kawaguchi M."/>
        </authorList>
    </citation>
    <scope>NUCLEOTIDE SEQUENCE</scope>
    <source>
        <strain evidence="3">HR1</strain>
    </source>
</reference>
<dbReference type="InterPro" id="IPR006597">
    <property type="entry name" value="Sel1-like"/>
</dbReference>
<dbReference type="SMART" id="SM00671">
    <property type="entry name" value="SEL1"/>
    <property type="match status" value="5"/>
</dbReference>
<dbReference type="Proteomes" id="UP000247702">
    <property type="component" value="Unassembled WGS sequence"/>
</dbReference>
<dbReference type="InterPro" id="IPR011990">
    <property type="entry name" value="TPR-like_helical_dom_sf"/>
</dbReference>